<dbReference type="AlphaFoldDB" id="A0A9N9E7W3"/>
<keyword evidence="3" id="KW-1185">Reference proteome</keyword>
<comment type="caution">
    <text evidence="2">The sequence shown here is derived from an EMBL/GenBank/DDBJ whole genome shotgun (WGS) entry which is preliminary data.</text>
</comment>
<dbReference type="OrthoDB" id="10531308at2759"/>
<dbReference type="EMBL" id="CAJVPI010004472">
    <property type="protein sequence ID" value="CAG8667929.1"/>
    <property type="molecule type" value="Genomic_DNA"/>
</dbReference>
<accession>A0A9N9E7W3</accession>
<evidence type="ECO:0000256" key="1">
    <source>
        <dbReference type="SAM" id="Coils"/>
    </source>
</evidence>
<protein>
    <submittedName>
        <fullName evidence="2">8762_t:CDS:1</fullName>
    </submittedName>
</protein>
<feature type="coiled-coil region" evidence="1">
    <location>
        <begin position="106"/>
        <end position="147"/>
    </location>
</feature>
<gene>
    <name evidence="2" type="ORF">PBRASI_LOCUS11144</name>
</gene>
<organism evidence="2 3">
    <name type="scientific">Paraglomus brasilianum</name>
    <dbReference type="NCBI Taxonomy" id="144538"/>
    <lineage>
        <taxon>Eukaryota</taxon>
        <taxon>Fungi</taxon>
        <taxon>Fungi incertae sedis</taxon>
        <taxon>Mucoromycota</taxon>
        <taxon>Glomeromycotina</taxon>
        <taxon>Glomeromycetes</taxon>
        <taxon>Paraglomerales</taxon>
        <taxon>Paraglomeraceae</taxon>
        <taxon>Paraglomus</taxon>
    </lineage>
</organism>
<proteinExistence type="predicted"/>
<keyword evidence="1" id="KW-0175">Coiled coil</keyword>
<sequence>MLGHASVRTTALYWQNIHQEPDNGDIGPILVDRKPLIPNKKPIQQCNSLSTPKTLKKTPGMLINGISTKEPEKFLLNSVGKKSDQLKTNQPLIIVANKKGKLTDSEVILLAKIKSLENQLARIQAENNNLKSENQHLKALVQQFQQKTKTQIIQLTHF</sequence>
<dbReference type="CDD" id="cd14686">
    <property type="entry name" value="bZIP"/>
    <property type="match status" value="1"/>
</dbReference>
<evidence type="ECO:0000313" key="2">
    <source>
        <dbReference type="EMBL" id="CAG8667929.1"/>
    </source>
</evidence>
<name>A0A9N9E7W3_9GLOM</name>
<dbReference type="Proteomes" id="UP000789739">
    <property type="component" value="Unassembled WGS sequence"/>
</dbReference>
<evidence type="ECO:0000313" key="3">
    <source>
        <dbReference type="Proteomes" id="UP000789739"/>
    </source>
</evidence>
<reference evidence="2" key="1">
    <citation type="submission" date="2021-06" db="EMBL/GenBank/DDBJ databases">
        <authorList>
            <person name="Kallberg Y."/>
            <person name="Tangrot J."/>
            <person name="Rosling A."/>
        </authorList>
    </citation>
    <scope>NUCLEOTIDE SEQUENCE</scope>
    <source>
        <strain evidence="2">BR232B</strain>
    </source>
</reference>